<keyword evidence="3" id="KW-0472">Membrane</keyword>
<comment type="similarity">
    <text evidence="1">Belongs to the GDA1/CD39 NTPase family.</text>
</comment>
<keyword evidence="3" id="KW-1133">Transmembrane helix</keyword>
<dbReference type="PANTHER" id="PTHR11782">
    <property type="entry name" value="ADENOSINE/GUANOSINE DIPHOSPHATASE"/>
    <property type="match status" value="1"/>
</dbReference>
<reference evidence="4 5" key="1">
    <citation type="submission" date="2020-06" db="EMBL/GenBank/DDBJ databases">
        <title>Transcriptomic and genomic resources for Thalictrum thalictroides and T. hernandezii: Facilitating candidate gene discovery in an emerging model plant lineage.</title>
        <authorList>
            <person name="Arias T."/>
            <person name="Riano-Pachon D.M."/>
            <person name="Di Stilio V.S."/>
        </authorList>
    </citation>
    <scope>NUCLEOTIDE SEQUENCE [LARGE SCALE GENOMIC DNA]</scope>
    <source>
        <strain evidence="5">cv. WT478/WT964</strain>
        <tissue evidence="4">Leaves</tissue>
    </source>
</reference>
<dbReference type="Gene3D" id="3.30.420.40">
    <property type="match status" value="1"/>
</dbReference>
<keyword evidence="2" id="KW-0378">Hydrolase</keyword>
<dbReference type="GO" id="GO:0009134">
    <property type="term" value="P:nucleoside diphosphate catabolic process"/>
    <property type="evidence" value="ECO:0007669"/>
    <property type="project" value="TreeGrafter"/>
</dbReference>
<keyword evidence="5" id="KW-1185">Reference proteome</keyword>
<evidence type="ECO:0000313" key="4">
    <source>
        <dbReference type="EMBL" id="KAF5183265.1"/>
    </source>
</evidence>
<gene>
    <name evidence="4" type="ORF">FRX31_027145</name>
</gene>
<protein>
    <submittedName>
        <fullName evidence="4">Nucleoside-triphosphatase</fullName>
    </submittedName>
</protein>
<feature type="transmembrane region" description="Helical" evidence="3">
    <location>
        <begin position="55"/>
        <end position="72"/>
    </location>
</feature>
<dbReference type="GO" id="GO:0017110">
    <property type="term" value="F:nucleoside diphosphate phosphatase activity"/>
    <property type="evidence" value="ECO:0007669"/>
    <property type="project" value="TreeGrafter"/>
</dbReference>
<comment type="caution">
    <text evidence="4">The sequence shown here is derived from an EMBL/GenBank/DDBJ whole genome shotgun (WGS) entry which is preliminary data.</text>
</comment>
<keyword evidence="3" id="KW-0812">Transmembrane</keyword>
<dbReference type="AlphaFoldDB" id="A0A7J6VGC4"/>
<evidence type="ECO:0000256" key="3">
    <source>
        <dbReference type="SAM" id="Phobius"/>
    </source>
</evidence>
<organism evidence="4 5">
    <name type="scientific">Thalictrum thalictroides</name>
    <name type="common">Rue-anemone</name>
    <name type="synonym">Anemone thalictroides</name>
    <dbReference type="NCBI Taxonomy" id="46969"/>
    <lineage>
        <taxon>Eukaryota</taxon>
        <taxon>Viridiplantae</taxon>
        <taxon>Streptophyta</taxon>
        <taxon>Embryophyta</taxon>
        <taxon>Tracheophyta</taxon>
        <taxon>Spermatophyta</taxon>
        <taxon>Magnoliopsida</taxon>
        <taxon>Ranunculales</taxon>
        <taxon>Ranunculaceae</taxon>
        <taxon>Thalictroideae</taxon>
        <taxon>Thalictrum</taxon>
    </lineage>
</organism>
<accession>A0A7J6VGC4</accession>
<evidence type="ECO:0000256" key="1">
    <source>
        <dbReference type="ARBA" id="ARBA00009283"/>
    </source>
</evidence>
<evidence type="ECO:0000313" key="5">
    <source>
        <dbReference type="Proteomes" id="UP000554482"/>
    </source>
</evidence>
<dbReference type="PANTHER" id="PTHR11782:SF3">
    <property type="entry name" value="APYRASE 6-RELATED"/>
    <property type="match status" value="1"/>
</dbReference>
<dbReference type="InterPro" id="IPR000407">
    <property type="entry name" value="GDA1_CD39_NTPase"/>
</dbReference>
<name>A0A7J6VGC4_THATH</name>
<dbReference type="Pfam" id="PF01150">
    <property type="entry name" value="GDA1_CD39"/>
    <property type="match status" value="1"/>
</dbReference>
<dbReference type="EMBL" id="JABWDY010033704">
    <property type="protein sequence ID" value="KAF5183265.1"/>
    <property type="molecule type" value="Genomic_DNA"/>
</dbReference>
<proteinExistence type="inferred from homology"/>
<sequence length="205" mass="23042">MRRSNARTVAIDQQQSNNMDSNMKYQFRPNTSSTRSIFSRFSNSSSNSKSSKPNLLMIIITLVISLFVFIVVKGFRNSADLKTHYRIFIDGGSTGTRIHVFKVLGSSSFDFGKEGLVSMRVNPGLSSFEEEPFGAGRSLLELLEFGKSNIPKDYWGETEIRLMATAGLRRLEVGVQEKILESCRRVLRSSGFKFQDDWASVITGM</sequence>
<dbReference type="Proteomes" id="UP000554482">
    <property type="component" value="Unassembled WGS sequence"/>
</dbReference>
<dbReference type="GO" id="GO:0016020">
    <property type="term" value="C:membrane"/>
    <property type="evidence" value="ECO:0007669"/>
    <property type="project" value="TreeGrafter"/>
</dbReference>
<dbReference type="OrthoDB" id="6372431at2759"/>
<evidence type="ECO:0000256" key="2">
    <source>
        <dbReference type="ARBA" id="ARBA00022801"/>
    </source>
</evidence>